<evidence type="ECO:0000313" key="2">
    <source>
        <dbReference type="Proteomes" id="UP000281564"/>
    </source>
</evidence>
<organism evidence="1 2">
    <name type="scientific">Halonotius pteroides</name>
    <dbReference type="NCBI Taxonomy" id="268735"/>
    <lineage>
        <taxon>Archaea</taxon>
        <taxon>Methanobacteriati</taxon>
        <taxon>Methanobacteriota</taxon>
        <taxon>Stenosarchaea group</taxon>
        <taxon>Halobacteria</taxon>
        <taxon>Halobacteriales</taxon>
        <taxon>Haloferacaceae</taxon>
        <taxon>Halonotius</taxon>
    </lineage>
</organism>
<proteinExistence type="predicted"/>
<dbReference type="Proteomes" id="UP000281564">
    <property type="component" value="Unassembled WGS sequence"/>
</dbReference>
<dbReference type="AlphaFoldDB" id="A0A3A6QK51"/>
<dbReference type="EMBL" id="QMDW01000036">
    <property type="protein sequence ID" value="RJX47697.1"/>
    <property type="molecule type" value="Genomic_DNA"/>
</dbReference>
<gene>
    <name evidence="1" type="ORF">DP106_14335</name>
</gene>
<keyword evidence="2" id="KW-1185">Reference proteome</keyword>
<sequence length="111" mass="11490">MAAVLGRFAGDYTGDDLLLLIDSENVAVSHRAELVTAAAQDTSSIHHGGLATVEIAGNGYQVQLPGCQDAGFRLGDTTPVSVGDGVLVIHDGEESRLAGDLLTLRDEQVSS</sequence>
<comment type="caution">
    <text evidence="1">The sequence shown here is derived from an EMBL/GenBank/DDBJ whole genome shotgun (WGS) entry which is preliminary data.</text>
</comment>
<reference evidence="1 2" key="1">
    <citation type="submission" date="2018-06" db="EMBL/GenBank/DDBJ databases">
        <title>Halonotius sp. F13-13 a new haloarchaeeon isolated from a solar saltern from Isla Cristina, Huelva, Spain.</title>
        <authorList>
            <person name="Duran-Viseras A."/>
            <person name="Sanchez-Porro C."/>
            <person name="Ventosa A."/>
        </authorList>
    </citation>
    <scope>NUCLEOTIDE SEQUENCE [LARGE SCALE GENOMIC DNA]</scope>
    <source>
        <strain evidence="1 2">CECT 7525</strain>
    </source>
</reference>
<protein>
    <submittedName>
        <fullName evidence="1">Uncharacterized protein</fullName>
    </submittedName>
</protein>
<evidence type="ECO:0000313" key="1">
    <source>
        <dbReference type="EMBL" id="RJX47697.1"/>
    </source>
</evidence>
<accession>A0A3A6QK51</accession>
<name>A0A3A6QK51_9EURY</name>